<reference evidence="2 3" key="1">
    <citation type="submission" date="2021-03" db="EMBL/GenBank/DDBJ databases">
        <title>Human Oral Microbial Genomes.</title>
        <authorList>
            <person name="Johnston C.D."/>
            <person name="Chen T."/>
            <person name="Dewhirst F.E."/>
        </authorList>
    </citation>
    <scope>NUCLEOTIDE SEQUENCE [LARGE SCALE GENOMIC DNA]</scope>
    <source>
        <strain evidence="2 3">DSMZ 100122</strain>
    </source>
</reference>
<protein>
    <recommendedName>
        <fullName evidence="1">UPF0246 protein J5A65_13450</fullName>
    </recommendedName>
</protein>
<dbReference type="NCBIfam" id="NF002542">
    <property type="entry name" value="PRK02101.1-3"/>
    <property type="match status" value="1"/>
</dbReference>
<dbReference type="RefSeq" id="WP_212323093.1">
    <property type="nucleotide sequence ID" value="NZ_AP024463.1"/>
</dbReference>
<keyword evidence="3" id="KW-1185">Reference proteome</keyword>
<dbReference type="PANTHER" id="PTHR30283">
    <property type="entry name" value="PEROXIDE STRESS RESPONSE PROTEIN YAAA"/>
    <property type="match status" value="1"/>
</dbReference>
<name>A0ABX7Y3Y6_9ACTN</name>
<accession>A0ABX7Y3Y6</accession>
<gene>
    <name evidence="2" type="primary">yaaA</name>
    <name evidence="2" type="ORF">J5A65_13450</name>
</gene>
<dbReference type="EMBL" id="CP072384">
    <property type="protein sequence ID" value="QUC07900.1"/>
    <property type="molecule type" value="Genomic_DNA"/>
</dbReference>
<dbReference type="PANTHER" id="PTHR30283:SF4">
    <property type="entry name" value="PEROXIDE STRESS RESISTANCE PROTEIN YAAA"/>
    <property type="match status" value="1"/>
</dbReference>
<sequence>MLSVLSPAKSLDFESPLPTAEHTTPRLLEQSMELIDVMRTISPGDLARLMRISEDLAHLNVTRYREFSPEHTPATSRPAALAFSGDVYQGLAASTFGKRDFTEAQKTVLILSGLYGLLRPLDLIQPYRLEMGTRLVTGRGRSLYDWWGTRITDLLREDLATSPGPEVLVNLASQEYFSVIDIDRLGVRVITPRFEDRNKDGAPRIVSFHAKRARGSMAGWLVRNRVRSVATLRDFTENGYHYDEDRSTQDVPVFVR</sequence>
<dbReference type="InterPro" id="IPR005583">
    <property type="entry name" value="YaaA"/>
</dbReference>
<evidence type="ECO:0000313" key="3">
    <source>
        <dbReference type="Proteomes" id="UP000678513"/>
    </source>
</evidence>
<proteinExistence type="inferred from homology"/>
<dbReference type="HAMAP" id="MF_00652">
    <property type="entry name" value="UPF0246"/>
    <property type="match status" value="1"/>
</dbReference>
<evidence type="ECO:0000256" key="1">
    <source>
        <dbReference type="HAMAP-Rule" id="MF_00652"/>
    </source>
</evidence>
<evidence type="ECO:0000313" key="2">
    <source>
        <dbReference type="EMBL" id="QUC07900.1"/>
    </source>
</evidence>
<dbReference type="Proteomes" id="UP000678513">
    <property type="component" value="Chromosome"/>
</dbReference>
<dbReference type="Pfam" id="PF03883">
    <property type="entry name" value="H2O2_YaaD"/>
    <property type="match status" value="1"/>
</dbReference>
<organism evidence="2 3">
    <name type="scientific">Arachnia rubra</name>
    <dbReference type="NCBI Taxonomy" id="1547448"/>
    <lineage>
        <taxon>Bacteria</taxon>
        <taxon>Bacillati</taxon>
        <taxon>Actinomycetota</taxon>
        <taxon>Actinomycetes</taxon>
        <taxon>Propionibacteriales</taxon>
        <taxon>Propionibacteriaceae</taxon>
        <taxon>Arachnia</taxon>
    </lineage>
</organism>
<comment type="similarity">
    <text evidence="1">Belongs to the UPF0246 family.</text>
</comment>